<evidence type="ECO:0000256" key="1">
    <source>
        <dbReference type="SAM" id="MobiDB-lite"/>
    </source>
</evidence>
<gene>
    <name evidence="2" type="ORF">PoB_007308600</name>
</gene>
<reference evidence="2 3" key="1">
    <citation type="journal article" date="2021" name="Elife">
        <title>Chloroplast acquisition without the gene transfer in kleptoplastic sea slugs, Plakobranchus ocellatus.</title>
        <authorList>
            <person name="Maeda T."/>
            <person name="Takahashi S."/>
            <person name="Yoshida T."/>
            <person name="Shimamura S."/>
            <person name="Takaki Y."/>
            <person name="Nagai Y."/>
            <person name="Toyoda A."/>
            <person name="Suzuki Y."/>
            <person name="Arimoto A."/>
            <person name="Ishii H."/>
            <person name="Satoh N."/>
            <person name="Nishiyama T."/>
            <person name="Hasebe M."/>
            <person name="Maruyama T."/>
            <person name="Minagawa J."/>
            <person name="Obokata J."/>
            <person name="Shigenobu S."/>
        </authorList>
    </citation>
    <scope>NUCLEOTIDE SEQUENCE [LARGE SCALE GENOMIC DNA]</scope>
</reference>
<name>A0AAV4DR37_9GAST</name>
<keyword evidence="2" id="KW-0808">Transferase</keyword>
<keyword evidence="2" id="KW-0695">RNA-directed DNA polymerase</keyword>
<dbReference type="PANTHER" id="PTHR46888:SF1">
    <property type="entry name" value="RIBONUCLEASE H"/>
    <property type="match status" value="1"/>
</dbReference>
<evidence type="ECO:0000313" key="3">
    <source>
        <dbReference type="Proteomes" id="UP000735302"/>
    </source>
</evidence>
<organism evidence="2 3">
    <name type="scientific">Plakobranchus ocellatus</name>
    <dbReference type="NCBI Taxonomy" id="259542"/>
    <lineage>
        <taxon>Eukaryota</taxon>
        <taxon>Metazoa</taxon>
        <taxon>Spiralia</taxon>
        <taxon>Lophotrochozoa</taxon>
        <taxon>Mollusca</taxon>
        <taxon>Gastropoda</taxon>
        <taxon>Heterobranchia</taxon>
        <taxon>Euthyneura</taxon>
        <taxon>Panpulmonata</taxon>
        <taxon>Sacoglossa</taxon>
        <taxon>Placobranchoidea</taxon>
        <taxon>Plakobranchidae</taxon>
        <taxon>Plakobranchus</taxon>
    </lineage>
</organism>
<dbReference type="Proteomes" id="UP000735302">
    <property type="component" value="Unassembled WGS sequence"/>
</dbReference>
<comment type="caution">
    <text evidence="2">The sequence shown here is derived from an EMBL/GenBank/DDBJ whole genome shotgun (WGS) entry which is preliminary data.</text>
</comment>
<dbReference type="SUPFAM" id="SSF47353">
    <property type="entry name" value="Retrovirus capsid dimerization domain-like"/>
    <property type="match status" value="1"/>
</dbReference>
<dbReference type="GO" id="GO:0003964">
    <property type="term" value="F:RNA-directed DNA polymerase activity"/>
    <property type="evidence" value="ECO:0007669"/>
    <property type="project" value="UniProtKB-KW"/>
</dbReference>
<keyword evidence="2" id="KW-0548">Nucleotidyltransferase</keyword>
<sequence>MESYLLCFEQFITTNGWPRANWAVHLSALLSAKALDTYSRMSDHESIDYDVVRRALLKRYNLTSKGFNVRFCSSQSEMGKRIGQFKIGLETYLERWLELSERVKSSVEDWRDLILCEQIINACGRELRTFLKERKPEGLLQIALRIECMRLGKANHLLVVILVLSRLSLSLIVLRYVPMIRAIVGSNWPRSHRARGVGRVNYPSQGHRSPSSQGYSGSGRSGTSCSPSRDRNLSSFNSRSVGKGQQFRPSSSGGSGVAAGCNDVTCYQCGGKGHAVASAVSLCHLFLFPFGLVSSVKASLSVDTVVDKELDPNRDSDLRFCETVSQSLPQSSWREGSVFKRWDKKNILHHRKNCEKKQIQSAE</sequence>
<feature type="region of interest" description="Disordered" evidence="1">
    <location>
        <begin position="196"/>
        <end position="256"/>
    </location>
</feature>
<accession>A0AAV4DR37</accession>
<dbReference type="InterPro" id="IPR038269">
    <property type="entry name" value="SCAN_sf"/>
</dbReference>
<keyword evidence="3" id="KW-1185">Reference proteome</keyword>
<protein>
    <submittedName>
        <fullName evidence="2">Reverse transcriptase</fullName>
    </submittedName>
</protein>
<dbReference type="AlphaFoldDB" id="A0AAV4DR37"/>
<dbReference type="PANTHER" id="PTHR46888">
    <property type="entry name" value="ZINC KNUCKLE DOMAINCONTAINING PROTEIN-RELATED"/>
    <property type="match status" value="1"/>
</dbReference>
<dbReference type="EMBL" id="BLXT01008196">
    <property type="protein sequence ID" value="GFO46581.1"/>
    <property type="molecule type" value="Genomic_DNA"/>
</dbReference>
<dbReference type="Gene3D" id="1.10.4020.10">
    <property type="entry name" value="DNA breaking-rejoining enzymes"/>
    <property type="match status" value="1"/>
</dbReference>
<evidence type="ECO:0000313" key="2">
    <source>
        <dbReference type="EMBL" id="GFO46581.1"/>
    </source>
</evidence>
<proteinExistence type="predicted"/>